<dbReference type="EMBL" id="LWQT01000066">
    <property type="protein sequence ID" value="OAN49237.1"/>
    <property type="molecule type" value="Genomic_DNA"/>
</dbReference>
<dbReference type="Gene3D" id="3.10.129.10">
    <property type="entry name" value="Hotdog Thioesterase"/>
    <property type="match status" value="1"/>
</dbReference>
<evidence type="ECO:0000313" key="3">
    <source>
        <dbReference type="Proteomes" id="UP000078428"/>
    </source>
</evidence>
<evidence type="ECO:0000313" key="2">
    <source>
        <dbReference type="EMBL" id="OAN49237.1"/>
    </source>
</evidence>
<name>A0A178MM79_9PROT</name>
<dbReference type="InterPro" id="IPR002539">
    <property type="entry name" value="MaoC-like_dom"/>
</dbReference>
<dbReference type="STRING" id="1285242.A6A04_03740"/>
<dbReference type="OrthoDB" id="9796589at2"/>
<dbReference type="InterPro" id="IPR029069">
    <property type="entry name" value="HotDog_dom_sf"/>
</dbReference>
<sequence>MTASKAICFEPEVHEAFARLSQDFNPQHMDALVARRLFYGTRVVHGTHSLMAALDRVAATYPDFQGMADLKVSFRGPVRLGQGVTFDLSRTGNSVTVDVLCDGQQASRIRLALGTTATDLEIPAIGATPPVCIERSEADLQGLAGEVPLTLDLPLYRRLFPSLSARLPHAQAAILLASTRLVGMDCPGLHSIYTGLKLTFGVAETHQPMVLRYQVAHWQPQFRLLTMTVDGGGAKGSIECFLRPPRVDQADIAQLRSLVQAGEFKGRRALVVGGARGLGEVAAKLVAIGGGSVVITYLVGRDDAERIVSDLVVHGYDARCLPLNVLEPTPLDDDGAGRFTDVFYFASPHIDKGAETGMDATLLRRYFDYYCDGLVRTVEALAPRLDGRARLIYPSTIFIDQPEKGFAEYACAKAAGEVTVAHLAASLPGRIAVIRRLPRLRTDQTQSLSGPEAADPAPVILDLVRCAAGSLD</sequence>
<gene>
    <name evidence="2" type="ORF">A6A04_03740</name>
</gene>
<organism evidence="2 3">
    <name type="scientific">Paramagnetospirillum marisnigri</name>
    <dbReference type="NCBI Taxonomy" id="1285242"/>
    <lineage>
        <taxon>Bacteria</taxon>
        <taxon>Pseudomonadati</taxon>
        <taxon>Pseudomonadota</taxon>
        <taxon>Alphaproteobacteria</taxon>
        <taxon>Rhodospirillales</taxon>
        <taxon>Magnetospirillaceae</taxon>
        <taxon>Paramagnetospirillum</taxon>
    </lineage>
</organism>
<keyword evidence="3" id="KW-1185">Reference proteome</keyword>
<protein>
    <recommendedName>
        <fullName evidence="1">MaoC-like domain-containing protein</fullName>
    </recommendedName>
</protein>
<dbReference type="Gene3D" id="3.40.50.720">
    <property type="entry name" value="NAD(P)-binding Rossmann-like Domain"/>
    <property type="match status" value="1"/>
</dbReference>
<dbReference type="CDD" id="cd03441">
    <property type="entry name" value="R_hydratase_like"/>
    <property type="match status" value="1"/>
</dbReference>
<proteinExistence type="predicted"/>
<dbReference type="InterPro" id="IPR036291">
    <property type="entry name" value="NAD(P)-bd_dom_sf"/>
</dbReference>
<dbReference type="AlphaFoldDB" id="A0A178MM79"/>
<dbReference type="SUPFAM" id="SSF54637">
    <property type="entry name" value="Thioesterase/thiol ester dehydrase-isomerase"/>
    <property type="match status" value="1"/>
</dbReference>
<feature type="domain" description="MaoC-like" evidence="1">
    <location>
        <begin position="10"/>
        <end position="94"/>
    </location>
</feature>
<dbReference type="SUPFAM" id="SSF51735">
    <property type="entry name" value="NAD(P)-binding Rossmann-fold domains"/>
    <property type="match status" value="1"/>
</dbReference>
<dbReference type="Proteomes" id="UP000078428">
    <property type="component" value="Unassembled WGS sequence"/>
</dbReference>
<accession>A0A178MM79</accession>
<reference evidence="2 3" key="1">
    <citation type="submission" date="2016-04" db="EMBL/GenBank/DDBJ databases">
        <title>Draft genome sequence of freshwater magnetotactic bacteria Magnetospirillum marisnigri SP-1 and Magnetospirillum moscoviense BB-1.</title>
        <authorList>
            <person name="Koziaeva V."/>
            <person name="Dziuba M.V."/>
            <person name="Ivanov T.M."/>
            <person name="Kuznetsov B."/>
            <person name="Grouzdev D.S."/>
        </authorList>
    </citation>
    <scope>NUCLEOTIDE SEQUENCE [LARGE SCALE GENOMIC DNA]</scope>
    <source>
        <strain evidence="2 3">SP-1</strain>
    </source>
</reference>
<evidence type="ECO:0000259" key="1">
    <source>
        <dbReference type="Pfam" id="PF01575"/>
    </source>
</evidence>
<dbReference type="Pfam" id="PF01575">
    <property type="entry name" value="MaoC_dehydratas"/>
    <property type="match status" value="1"/>
</dbReference>
<comment type="caution">
    <text evidence="2">The sequence shown here is derived from an EMBL/GenBank/DDBJ whole genome shotgun (WGS) entry which is preliminary data.</text>
</comment>
<dbReference type="RefSeq" id="WP_068493675.1">
    <property type="nucleotide sequence ID" value="NZ_LWQT01000066.1"/>
</dbReference>